<evidence type="ECO:0000256" key="6">
    <source>
        <dbReference type="ARBA" id="ARBA00044196"/>
    </source>
</evidence>
<dbReference type="AlphaFoldDB" id="E2B3K2"/>
<keyword evidence="3" id="KW-0963">Cytoplasm</keyword>
<dbReference type="PhylomeDB" id="E2B3K2"/>
<evidence type="ECO:0000256" key="9">
    <source>
        <dbReference type="ARBA" id="ARBA00046432"/>
    </source>
</evidence>
<accession>E2B3K2</accession>
<dbReference type="Gene3D" id="3.90.550.10">
    <property type="entry name" value="Spore Coat Polysaccharide Biosynthesis Protein SpsA, Chain A"/>
    <property type="match status" value="1"/>
</dbReference>
<comment type="subcellular location">
    <subcellularLocation>
        <location evidence="1">Cytoplasm</location>
        <location evidence="1">Cytosol</location>
    </subcellularLocation>
</comment>
<dbReference type="GO" id="GO:0005851">
    <property type="term" value="C:eukaryotic translation initiation factor 2B complex"/>
    <property type="evidence" value="ECO:0007669"/>
    <property type="project" value="TreeGrafter"/>
</dbReference>
<dbReference type="InterPro" id="IPR029044">
    <property type="entry name" value="Nucleotide-diphossugar_trans"/>
</dbReference>
<evidence type="ECO:0000256" key="5">
    <source>
        <dbReference type="ARBA" id="ARBA00022917"/>
    </source>
</evidence>
<keyword evidence="5" id="KW-0648">Protein biosynthesis</keyword>
<dbReference type="CDD" id="cd04198">
    <property type="entry name" value="eIF-2B_gamma_N"/>
    <property type="match status" value="1"/>
</dbReference>
<evidence type="ECO:0000313" key="12">
    <source>
        <dbReference type="EMBL" id="EFN89754.1"/>
    </source>
</evidence>
<dbReference type="InParanoid" id="E2B3K2"/>
<evidence type="ECO:0000256" key="1">
    <source>
        <dbReference type="ARBA" id="ARBA00004514"/>
    </source>
</evidence>
<dbReference type="Gene3D" id="2.160.10.10">
    <property type="entry name" value="Hexapeptide repeat proteins"/>
    <property type="match status" value="1"/>
</dbReference>
<dbReference type="Pfam" id="PF25087">
    <property type="entry name" value="GMPPB_C"/>
    <property type="match status" value="1"/>
</dbReference>
<keyword evidence="4 12" id="KW-0396">Initiation factor</keyword>
<feature type="domain" description="Mannose-1-phosphate guanyltransferase C-terminal" evidence="11">
    <location>
        <begin position="359"/>
        <end position="438"/>
    </location>
</feature>
<evidence type="ECO:0000256" key="3">
    <source>
        <dbReference type="ARBA" id="ARBA00022490"/>
    </source>
</evidence>
<dbReference type="Proteomes" id="UP000008237">
    <property type="component" value="Unassembled WGS sequence"/>
</dbReference>
<protein>
    <recommendedName>
        <fullName evidence="6">Translation initiation factor eIF2B subunit gamma</fullName>
    </recommendedName>
    <alternativeName>
        <fullName evidence="7">eIF2B GDP-GTP exchange factor subunit gamma</fullName>
    </alternativeName>
</protein>
<keyword evidence="13" id="KW-1185">Reference proteome</keyword>
<evidence type="ECO:0000256" key="8">
    <source>
        <dbReference type="ARBA" id="ARBA00045373"/>
    </source>
</evidence>
<dbReference type="STRING" id="610380.E2B3K2"/>
<dbReference type="EMBL" id="GL445346">
    <property type="protein sequence ID" value="EFN89754.1"/>
    <property type="molecule type" value="Genomic_DNA"/>
</dbReference>
<evidence type="ECO:0000259" key="10">
    <source>
        <dbReference type="Pfam" id="PF00483"/>
    </source>
</evidence>
<dbReference type="GO" id="GO:0005085">
    <property type="term" value="F:guanyl-nucleotide exchange factor activity"/>
    <property type="evidence" value="ECO:0007669"/>
    <property type="project" value="TreeGrafter"/>
</dbReference>
<dbReference type="PANTHER" id="PTHR45989:SF1">
    <property type="entry name" value="TRANSLATION INITIATION FACTOR EIF-2B SUBUNIT GAMMA"/>
    <property type="match status" value="1"/>
</dbReference>
<evidence type="ECO:0000313" key="13">
    <source>
        <dbReference type="Proteomes" id="UP000008237"/>
    </source>
</evidence>
<comment type="function">
    <text evidence="8">Acts as a component of the translation initiation factor 2B (eIF2B) complex, which catalyzes the exchange of GDP for GTP on the eukaryotic initiation factor 2 (eIF2) complex gamma subunit. Its guanine nucleotide exchange factor activity is repressed when bound to eIF2 complex phosphorylated on the alpha subunit, thereby limiting the amount of methionyl-initiator methionine tRNA available to the ribosome and consequently global translation is repressed.</text>
</comment>
<feature type="domain" description="Nucleotidyl transferase" evidence="10">
    <location>
        <begin position="9"/>
        <end position="144"/>
    </location>
</feature>
<dbReference type="FunCoup" id="E2B3K2">
    <property type="interactions" value="1895"/>
</dbReference>
<dbReference type="GO" id="GO:0002183">
    <property type="term" value="P:cytoplasmic translational initiation"/>
    <property type="evidence" value="ECO:0007669"/>
    <property type="project" value="TreeGrafter"/>
</dbReference>
<sequence>MGYNIEFQAIVLAGGKGSRMTELTAGQPKCLLPIGNSPMIWYPLQVLERFGFKEAIVIVSETIKSDVLSSLDKLGLKIKLDIIGIPGAEDLGTADAIRHIHEKIYTDFVVISCDLITDIDLSDIINLYRMHKASITALMLPTPSIPDNFITPGPKNKQKPETDLICIDDDTNRLILLASASDFEETISFSQKLLRRGSKYTVYSKLLDAHLYIISKWVLDFLVFNKTFSTLKGELLPYVISKQLLKPKSIDDKNTSMVQVDLKQDIFRFVSKKLLDNTISKRSAFNDHNTDLEEAYYGDIIRCYAYVSNKRNGLRANTVQMYHLANTKVLEWWNNENNSQLLPLSNISSTAIVHSTQMQECRIDNNSQIHEKTSLKHSYIGPNSVVESKTRISQSVIMGNVTIKQRCVIHNCILCNGCIIEEGSELKDCLVGAQHVVTSGSQHSLEVLTNADTLIEI</sequence>
<dbReference type="InterPro" id="IPR056729">
    <property type="entry name" value="GMPPB_C"/>
</dbReference>
<dbReference type="InterPro" id="IPR051960">
    <property type="entry name" value="eIF2B_gamma"/>
</dbReference>
<dbReference type="Pfam" id="PF00483">
    <property type="entry name" value="NTP_transferase"/>
    <property type="match status" value="1"/>
</dbReference>
<organism evidence="13">
    <name type="scientific">Harpegnathos saltator</name>
    <name type="common">Jerdon's jumping ant</name>
    <dbReference type="NCBI Taxonomy" id="610380"/>
    <lineage>
        <taxon>Eukaryota</taxon>
        <taxon>Metazoa</taxon>
        <taxon>Ecdysozoa</taxon>
        <taxon>Arthropoda</taxon>
        <taxon>Hexapoda</taxon>
        <taxon>Insecta</taxon>
        <taxon>Pterygota</taxon>
        <taxon>Neoptera</taxon>
        <taxon>Endopterygota</taxon>
        <taxon>Hymenoptera</taxon>
        <taxon>Apocrita</taxon>
        <taxon>Aculeata</taxon>
        <taxon>Formicoidea</taxon>
        <taxon>Formicidae</taxon>
        <taxon>Ponerinae</taxon>
        <taxon>Ponerini</taxon>
        <taxon>Harpegnathos</taxon>
    </lineage>
</organism>
<comment type="subunit">
    <text evidence="9">Component of the translation initiation factor 2B (eIF2B) complex which is a heterodecamer of two sets of five different subunits: alpha, beta, gamma, delta and epsilon. Subunits alpha, beta and delta comprise a regulatory subcomplex and subunits epsilon and gamma comprise a catalytic subcomplex. Within the complex, the hexameric regulatory complex resides at the center, with the two heterodimeric catalytic subcomplexes bound on opposite sides.</text>
</comment>
<dbReference type="OMA" id="NCVINPK"/>
<proteinExistence type="inferred from homology"/>
<evidence type="ECO:0000256" key="2">
    <source>
        <dbReference type="ARBA" id="ARBA00007878"/>
    </source>
</evidence>
<dbReference type="InterPro" id="IPR005835">
    <property type="entry name" value="NTP_transferase_dom"/>
</dbReference>
<evidence type="ECO:0000256" key="4">
    <source>
        <dbReference type="ARBA" id="ARBA00022540"/>
    </source>
</evidence>
<evidence type="ECO:0000256" key="7">
    <source>
        <dbReference type="ARBA" id="ARBA00044229"/>
    </source>
</evidence>
<comment type="similarity">
    <text evidence="2">Belongs to the eIF-2B gamma/epsilon subunits family.</text>
</comment>
<reference evidence="12 13" key="1">
    <citation type="journal article" date="2010" name="Science">
        <title>Genomic comparison of the ants Camponotus floridanus and Harpegnathos saltator.</title>
        <authorList>
            <person name="Bonasio R."/>
            <person name="Zhang G."/>
            <person name="Ye C."/>
            <person name="Mutti N.S."/>
            <person name="Fang X."/>
            <person name="Qin N."/>
            <person name="Donahue G."/>
            <person name="Yang P."/>
            <person name="Li Q."/>
            <person name="Li C."/>
            <person name="Zhang P."/>
            <person name="Huang Z."/>
            <person name="Berger S.L."/>
            <person name="Reinberg D."/>
            <person name="Wang J."/>
            <person name="Liebig J."/>
        </authorList>
    </citation>
    <scope>NUCLEOTIDE SEQUENCE [LARGE SCALE GENOMIC DNA]</scope>
    <source>
        <strain evidence="12 13">R22 G/1</strain>
    </source>
</reference>
<gene>
    <name evidence="12" type="ORF">EAI_02002</name>
</gene>
<evidence type="ECO:0000259" key="11">
    <source>
        <dbReference type="Pfam" id="PF25087"/>
    </source>
</evidence>
<dbReference type="CDD" id="cd04652">
    <property type="entry name" value="LbH_eIF2B_gamma_C"/>
    <property type="match status" value="1"/>
</dbReference>
<name>E2B3K2_HARSA</name>
<dbReference type="SUPFAM" id="SSF53448">
    <property type="entry name" value="Nucleotide-diphospho-sugar transferases"/>
    <property type="match status" value="1"/>
</dbReference>
<dbReference type="GO" id="GO:0005829">
    <property type="term" value="C:cytosol"/>
    <property type="evidence" value="ECO:0007669"/>
    <property type="project" value="UniProtKB-SubCell"/>
</dbReference>
<dbReference type="PANTHER" id="PTHR45989">
    <property type="entry name" value="TRANSLATION INITIATION FACTOR EIF-2B SUBUNIT GAMMA"/>
    <property type="match status" value="1"/>
</dbReference>
<dbReference type="OrthoDB" id="10250549at2759"/>
<dbReference type="KEGG" id="hst:105182176"/>
<dbReference type="GO" id="GO:0003743">
    <property type="term" value="F:translation initiation factor activity"/>
    <property type="evidence" value="ECO:0007669"/>
    <property type="project" value="UniProtKB-KW"/>
</dbReference>